<name>A0A8S5MKT1_9CAUD</name>
<dbReference type="EMBL" id="BK014925">
    <property type="protein sequence ID" value="DAD82941.1"/>
    <property type="molecule type" value="Genomic_DNA"/>
</dbReference>
<accession>A0A8S5MKT1</accession>
<evidence type="ECO:0000313" key="1">
    <source>
        <dbReference type="EMBL" id="DAD82941.1"/>
    </source>
</evidence>
<proteinExistence type="predicted"/>
<protein>
    <submittedName>
        <fullName evidence="1">Uncharacterized protein</fullName>
    </submittedName>
</protein>
<reference evidence="1" key="1">
    <citation type="journal article" date="2021" name="Proc. Natl. Acad. Sci. U.S.A.">
        <title>A Catalog of Tens of Thousands of Viruses from Human Metagenomes Reveals Hidden Associations with Chronic Diseases.</title>
        <authorList>
            <person name="Tisza M.J."/>
            <person name="Buck C.B."/>
        </authorList>
    </citation>
    <scope>NUCLEOTIDE SEQUENCE</scope>
    <source>
        <strain evidence="1">CtXZx16</strain>
    </source>
</reference>
<sequence length="291" mass="34872">MKGYDNMQNNKSPTILKVDVRIPNHIVKVPKEVILQQNIPEHRISALFYLNYNRTWENTVNYSSIHMIQWCGYKANWNRHKNRESIYDKFLSSMKWLFSNGYVIDFDASKFTQNTLQSSLLNLDLTEPNKDFAIVYDFEYETIMKYDSPYKPLTKSILLLVFSYIKAFMWIRFTSVSGHSEKTKKSKPEIFHSQFETMSQFIGIKPKMISKATEILEQMGLIKTHRMPRYQDFDGQWHTDDIIYLIPYKIIYENKKFYICSKDEYNPQKELENGIIYLRNMNHISKKFYQE</sequence>
<organism evidence="1">
    <name type="scientific">Siphoviridae sp. ctXZx16</name>
    <dbReference type="NCBI Taxonomy" id="2826371"/>
    <lineage>
        <taxon>Viruses</taxon>
        <taxon>Duplodnaviria</taxon>
        <taxon>Heunggongvirae</taxon>
        <taxon>Uroviricota</taxon>
        <taxon>Caudoviricetes</taxon>
    </lineage>
</organism>